<reference evidence="2 3" key="1">
    <citation type="submission" date="2020-05" db="EMBL/GenBank/DDBJ databases">
        <title>Aquincola sp. isolate from soil.</title>
        <authorList>
            <person name="Han J."/>
            <person name="Kim D.-U."/>
        </authorList>
    </citation>
    <scope>NUCLEOTIDE SEQUENCE [LARGE SCALE GENOMIC DNA]</scope>
    <source>
        <strain evidence="2 3">S2</strain>
    </source>
</reference>
<dbReference type="InterPro" id="IPR029068">
    <property type="entry name" value="Glyas_Bleomycin-R_OHBP_Dase"/>
</dbReference>
<dbReference type="PROSITE" id="PS51819">
    <property type="entry name" value="VOC"/>
    <property type="match status" value="1"/>
</dbReference>
<protein>
    <submittedName>
        <fullName evidence="2">VOC family protein</fullName>
    </submittedName>
</protein>
<feature type="domain" description="VOC" evidence="1">
    <location>
        <begin position="12"/>
        <end position="124"/>
    </location>
</feature>
<dbReference type="InterPro" id="IPR037523">
    <property type="entry name" value="VOC_core"/>
</dbReference>
<gene>
    <name evidence="2" type="ORF">HLB44_03415</name>
</gene>
<dbReference type="InterPro" id="IPR004360">
    <property type="entry name" value="Glyas_Fos-R_dOase_dom"/>
</dbReference>
<comment type="caution">
    <text evidence="2">The sequence shown here is derived from an EMBL/GenBank/DDBJ whole genome shotgun (WGS) entry which is preliminary data.</text>
</comment>
<dbReference type="SUPFAM" id="SSF54593">
    <property type="entry name" value="Glyoxalase/Bleomycin resistance protein/Dihydroxybiphenyl dioxygenase"/>
    <property type="match status" value="1"/>
</dbReference>
<evidence type="ECO:0000313" key="3">
    <source>
        <dbReference type="Proteomes" id="UP000737171"/>
    </source>
</evidence>
<dbReference type="EMBL" id="JABRWJ010000001">
    <property type="protein sequence ID" value="NRF66032.1"/>
    <property type="molecule type" value="Genomic_DNA"/>
</dbReference>
<evidence type="ECO:0000259" key="1">
    <source>
        <dbReference type="PROSITE" id="PS51819"/>
    </source>
</evidence>
<sequence>MNPTPLAHVHRGAGSVRPYLHGPDTLPAFLEKTFGATVLERNDEGPILLQIGDSYVWVEAGELPPAITPWVGAVYVYVADVNAVYQRAIAQGARSLAAPEDKPYHERQCGFVDAGGNTWWVSTYLGPAR</sequence>
<dbReference type="Proteomes" id="UP000737171">
    <property type="component" value="Unassembled WGS sequence"/>
</dbReference>
<accession>A0ABX2EDD6</accession>
<organism evidence="2 3">
    <name type="scientific">Pseudaquabacterium terrae</name>
    <dbReference type="NCBI Taxonomy" id="2732868"/>
    <lineage>
        <taxon>Bacteria</taxon>
        <taxon>Pseudomonadati</taxon>
        <taxon>Pseudomonadota</taxon>
        <taxon>Betaproteobacteria</taxon>
        <taxon>Burkholderiales</taxon>
        <taxon>Sphaerotilaceae</taxon>
        <taxon>Pseudaquabacterium</taxon>
    </lineage>
</organism>
<name>A0ABX2EDD6_9BURK</name>
<keyword evidence="3" id="KW-1185">Reference proteome</keyword>
<dbReference type="RefSeq" id="WP_173120583.1">
    <property type="nucleotide sequence ID" value="NZ_JABRWJ010000001.1"/>
</dbReference>
<evidence type="ECO:0000313" key="2">
    <source>
        <dbReference type="EMBL" id="NRF66032.1"/>
    </source>
</evidence>
<dbReference type="Gene3D" id="3.30.720.110">
    <property type="match status" value="1"/>
</dbReference>
<proteinExistence type="predicted"/>
<dbReference type="Pfam" id="PF00903">
    <property type="entry name" value="Glyoxalase"/>
    <property type="match status" value="1"/>
</dbReference>